<dbReference type="AlphaFoldDB" id="A8NAA1"/>
<keyword evidence="1" id="KW-0479">Metal-binding</keyword>
<evidence type="ECO:0000313" key="7">
    <source>
        <dbReference type="Proteomes" id="UP000001861"/>
    </source>
</evidence>
<dbReference type="STRING" id="240176.A8NAA1"/>
<evidence type="ECO:0000256" key="3">
    <source>
        <dbReference type="ARBA" id="ARBA00022842"/>
    </source>
</evidence>
<proteinExistence type="predicted"/>
<dbReference type="Proteomes" id="UP000001861">
    <property type="component" value="Unassembled WGS sequence"/>
</dbReference>
<feature type="domain" description="EngB-type G" evidence="5">
    <location>
        <begin position="52"/>
        <end position="235"/>
    </location>
</feature>
<dbReference type="InParanoid" id="A8NAA1"/>
<dbReference type="InterPro" id="IPR027417">
    <property type="entry name" value="P-loop_NTPase"/>
</dbReference>
<dbReference type="GO" id="GO:0005525">
    <property type="term" value="F:GTP binding"/>
    <property type="evidence" value="ECO:0007669"/>
    <property type="project" value="UniProtKB-KW"/>
</dbReference>
<dbReference type="CDD" id="cd01876">
    <property type="entry name" value="YihA_EngB"/>
    <property type="match status" value="1"/>
</dbReference>
<dbReference type="OrthoDB" id="391988at2759"/>
<comment type="caution">
    <text evidence="6">The sequence shown here is derived from an EMBL/GenBank/DDBJ whole genome shotgun (WGS) entry which is preliminary data.</text>
</comment>
<keyword evidence="2" id="KW-0547">Nucleotide-binding</keyword>
<evidence type="ECO:0000259" key="5">
    <source>
        <dbReference type="PROSITE" id="PS51706"/>
    </source>
</evidence>
<dbReference type="GO" id="GO:0046872">
    <property type="term" value="F:metal ion binding"/>
    <property type="evidence" value="ECO:0007669"/>
    <property type="project" value="UniProtKB-KW"/>
</dbReference>
<dbReference type="PROSITE" id="PS51706">
    <property type="entry name" value="G_ENGB"/>
    <property type="match status" value="1"/>
</dbReference>
<dbReference type="HOGENOM" id="CLU_033732_2_1_1"/>
<dbReference type="RefSeq" id="XP_001831753.2">
    <property type="nucleotide sequence ID" value="XM_001831701.2"/>
</dbReference>
<organism evidence="6 7">
    <name type="scientific">Coprinopsis cinerea (strain Okayama-7 / 130 / ATCC MYA-4618 / FGSC 9003)</name>
    <name type="common">Inky cap fungus</name>
    <name type="synonym">Hormographiella aspergillata</name>
    <dbReference type="NCBI Taxonomy" id="240176"/>
    <lineage>
        <taxon>Eukaryota</taxon>
        <taxon>Fungi</taxon>
        <taxon>Dikarya</taxon>
        <taxon>Basidiomycota</taxon>
        <taxon>Agaricomycotina</taxon>
        <taxon>Agaricomycetes</taxon>
        <taxon>Agaricomycetidae</taxon>
        <taxon>Agaricales</taxon>
        <taxon>Agaricineae</taxon>
        <taxon>Psathyrellaceae</taxon>
        <taxon>Coprinopsis</taxon>
    </lineage>
</organism>
<sequence>MMDLPSWKTLLHLASSRKLEQRTIAERVFSNTGAADFLAAAASPKSFPNFNGLPEVIVTGRANAGKSTLLNAVLGRKALLHTSSKAGRTRELNFYRVGEEPGHLILVDAPGYGARGRIEWGRLFDAYLDTRKELRRVYILFNAKHGLNEFDRQMLQHLSQKLISTDGTQPWTLQSVITKADLVPTSQLSNTISRMRKEIFEASPLCLPPLITSCEMNPPFGIEKVRENIAQACQLV</sequence>
<evidence type="ECO:0000256" key="1">
    <source>
        <dbReference type="ARBA" id="ARBA00022723"/>
    </source>
</evidence>
<name>A8NAA1_COPC7</name>
<evidence type="ECO:0000313" key="6">
    <source>
        <dbReference type="EMBL" id="EAU90084.2"/>
    </source>
</evidence>
<keyword evidence="4" id="KW-0342">GTP-binding</keyword>
<dbReference type="GO" id="GO:0005739">
    <property type="term" value="C:mitochondrion"/>
    <property type="evidence" value="ECO:0007669"/>
    <property type="project" value="TreeGrafter"/>
</dbReference>
<evidence type="ECO:0000256" key="4">
    <source>
        <dbReference type="ARBA" id="ARBA00023134"/>
    </source>
</evidence>
<dbReference type="Gene3D" id="3.40.50.300">
    <property type="entry name" value="P-loop containing nucleotide triphosphate hydrolases"/>
    <property type="match status" value="1"/>
</dbReference>
<keyword evidence="7" id="KW-1185">Reference proteome</keyword>
<dbReference type="EMBL" id="AACS02000007">
    <property type="protein sequence ID" value="EAU90084.2"/>
    <property type="molecule type" value="Genomic_DNA"/>
</dbReference>
<gene>
    <name evidence="6" type="ORF">CC1G_08357</name>
</gene>
<dbReference type="Pfam" id="PF01926">
    <property type="entry name" value="MMR_HSR1"/>
    <property type="match status" value="1"/>
</dbReference>
<protein>
    <recommendedName>
        <fullName evidence="5">EngB-type G domain-containing protein</fullName>
    </recommendedName>
</protein>
<dbReference type="KEGG" id="cci:CC1G_08357"/>
<accession>A8NAA1</accession>
<dbReference type="InterPro" id="IPR006073">
    <property type="entry name" value="GTP-bd"/>
</dbReference>
<dbReference type="OMA" id="WGALFDH"/>
<dbReference type="InterPro" id="IPR052279">
    <property type="entry name" value="EngB_GTPase"/>
</dbReference>
<evidence type="ECO:0000256" key="2">
    <source>
        <dbReference type="ARBA" id="ARBA00022741"/>
    </source>
</evidence>
<dbReference type="SUPFAM" id="SSF52540">
    <property type="entry name" value="P-loop containing nucleoside triphosphate hydrolases"/>
    <property type="match status" value="1"/>
</dbReference>
<dbReference type="VEuPathDB" id="FungiDB:CC1G_08357"/>
<reference evidence="6 7" key="1">
    <citation type="journal article" date="2010" name="Proc. Natl. Acad. Sci. U.S.A.">
        <title>Insights into evolution of multicellular fungi from the assembled chromosomes of the mushroom Coprinopsis cinerea (Coprinus cinereus).</title>
        <authorList>
            <person name="Stajich J.E."/>
            <person name="Wilke S.K."/>
            <person name="Ahren D."/>
            <person name="Au C.H."/>
            <person name="Birren B.W."/>
            <person name="Borodovsky M."/>
            <person name="Burns C."/>
            <person name="Canback B."/>
            <person name="Casselton L.A."/>
            <person name="Cheng C.K."/>
            <person name="Deng J."/>
            <person name="Dietrich F.S."/>
            <person name="Fargo D.C."/>
            <person name="Farman M.L."/>
            <person name="Gathman A.C."/>
            <person name="Goldberg J."/>
            <person name="Guigo R."/>
            <person name="Hoegger P.J."/>
            <person name="Hooker J.B."/>
            <person name="Huggins A."/>
            <person name="James T.Y."/>
            <person name="Kamada T."/>
            <person name="Kilaru S."/>
            <person name="Kodira C."/>
            <person name="Kues U."/>
            <person name="Kupfer D."/>
            <person name="Kwan H.S."/>
            <person name="Lomsadze A."/>
            <person name="Li W."/>
            <person name="Lilly W.W."/>
            <person name="Ma L.J."/>
            <person name="Mackey A.J."/>
            <person name="Manning G."/>
            <person name="Martin F."/>
            <person name="Muraguchi H."/>
            <person name="Natvig D.O."/>
            <person name="Palmerini H."/>
            <person name="Ramesh M.A."/>
            <person name="Rehmeyer C.J."/>
            <person name="Roe B.A."/>
            <person name="Shenoy N."/>
            <person name="Stanke M."/>
            <person name="Ter-Hovhannisyan V."/>
            <person name="Tunlid A."/>
            <person name="Velagapudi R."/>
            <person name="Vision T.J."/>
            <person name="Zeng Q."/>
            <person name="Zolan M.E."/>
            <person name="Pukkila P.J."/>
        </authorList>
    </citation>
    <scope>NUCLEOTIDE SEQUENCE [LARGE SCALE GENOMIC DNA]</scope>
    <source>
        <strain evidence="7">Okayama-7 / 130 / ATCC MYA-4618 / FGSC 9003</strain>
    </source>
</reference>
<dbReference type="eggNOG" id="KOG2486">
    <property type="taxonomic scope" value="Eukaryota"/>
</dbReference>
<dbReference type="GeneID" id="6008228"/>
<dbReference type="InterPro" id="IPR030393">
    <property type="entry name" value="G_ENGB_dom"/>
</dbReference>
<keyword evidence="3" id="KW-0460">Magnesium</keyword>
<dbReference type="PANTHER" id="PTHR46498">
    <property type="entry name" value="GTP-BINDING PROTEIN 8"/>
    <property type="match status" value="1"/>
</dbReference>
<dbReference type="PANTHER" id="PTHR46498:SF1">
    <property type="entry name" value="GTP-BINDING PROTEIN 8"/>
    <property type="match status" value="1"/>
</dbReference>